<evidence type="ECO:0000313" key="2">
    <source>
        <dbReference type="EMBL" id="WIA16856.1"/>
    </source>
</evidence>
<dbReference type="InterPro" id="IPR050843">
    <property type="entry name" value="Glycosyl_Hydrlase_38"/>
</dbReference>
<dbReference type="InterPro" id="IPR011330">
    <property type="entry name" value="Glyco_hydro/deAcase_b/a-brl"/>
</dbReference>
<evidence type="ECO:0000313" key="3">
    <source>
        <dbReference type="Proteomes" id="UP001244341"/>
    </source>
</evidence>
<dbReference type="InterPro" id="IPR037094">
    <property type="entry name" value="Glyco_hydro_38_cen_sf"/>
</dbReference>
<accession>A0ABY8U5X8</accession>
<proteinExistence type="predicted"/>
<organism evidence="2 3">
    <name type="scientific">Tetradesmus obliquus</name>
    <name type="common">Green alga</name>
    <name type="synonym">Acutodesmus obliquus</name>
    <dbReference type="NCBI Taxonomy" id="3088"/>
    <lineage>
        <taxon>Eukaryota</taxon>
        <taxon>Viridiplantae</taxon>
        <taxon>Chlorophyta</taxon>
        <taxon>core chlorophytes</taxon>
        <taxon>Chlorophyceae</taxon>
        <taxon>CS clade</taxon>
        <taxon>Sphaeropleales</taxon>
        <taxon>Scenedesmaceae</taxon>
        <taxon>Tetradesmus</taxon>
    </lineage>
</organism>
<sequence length="299" mass="33821">MAAPEVSARGVEAILDTVVLQLLDNPDRTFVYADLAFFVKWWQELHEDTKAAVRYLVQQGRFEFTGGGIVQHDEATSHYSGMVDQMSLGMRFLQAEFGHTPKIAWQLDGFGHSSSEPLLKSMGGFEAVFFSSEAYGSESDLFTSQYPTGNYGPPSMTWFFERRNDYGKPQAESVKDDPETNSYNVQEVVDDFVEKAQEWQDCVQGNDVYFFIGSDFTHSDAHMWFNNVDKMIHYVNKDGRVNAFYSTPSRYLAAKRATPGLALPLKTDDCFPYSANEQGSDYWTGYFTSRPTLKAQVSS</sequence>
<protein>
    <recommendedName>
        <fullName evidence="1">Glycoside hydrolase family 38 N-terminal domain-containing protein</fullName>
    </recommendedName>
</protein>
<dbReference type="InterPro" id="IPR027291">
    <property type="entry name" value="Glyco_hydro_38_N_sf"/>
</dbReference>
<dbReference type="Pfam" id="PF01074">
    <property type="entry name" value="Glyco_hydro_38N"/>
    <property type="match status" value="1"/>
</dbReference>
<name>A0ABY8U5X8_TETOB</name>
<dbReference type="SUPFAM" id="SSF88713">
    <property type="entry name" value="Glycoside hydrolase/deacetylase"/>
    <property type="match status" value="1"/>
</dbReference>
<dbReference type="Proteomes" id="UP001244341">
    <property type="component" value="Chromosome 8b"/>
</dbReference>
<gene>
    <name evidence="2" type="ORF">OEZ85_013788</name>
</gene>
<dbReference type="Gene3D" id="1.20.1270.50">
    <property type="entry name" value="Glycoside hydrolase family 38, central domain"/>
    <property type="match status" value="1"/>
</dbReference>
<dbReference type="PANTHER" id="PTHR11607">
    <property type="entry name" value="ALPHA-MANNOSIDASE"/>
    <property type="match status" value="1"/>
</dbReference>
<reference evidence="2 3" key="1">
    <citation type="submission" date="2023-05" db="EMBL/GenBank/DDBJ databases">
        <title>A 100% complete, gapless, phased diploid assembly of the Scenedesmus obliquus UTEX 3031 genome.</title>
        <authorList>
            <person name="Biondi T.C."/>
            <person name="Hanschen E.R."/>
            <person name="Kwon T."/>
            <person name="Eng W."/>
            <person name="Kruse C.P.S."/>
            <person name="Koehler S.I."/>
            <person name="Kunde Y."/>
            <person name="Gleasner C.D."/>
            <person name="You Mak K.T."/>
            <person name="Polle J."/>
            <person name="Hovde B.T."/>
            <person name="Starkenburg S.R."/>
        </authorList>
    </citation>
    <scope>NUCLEOTIDE SEQUENCE [LARGE SCALE GENOMIC DNA]</scope>
    <source>
        <strain evidence="2 3">DOE0152z</strain>
    </source>
</reference>
<dbReference type="PANTHER" id="PTHR11607:SF3">
    <property type="entry name" value="LYSOSOMAL ALPHA-MANNOSIDASE"/>
    <property type="match status" value="1"/>
</dbReference>
<dbReference type="Gene3D" id="3.20.110.10">
    <property type="entry name" value="Glycoside hydrolase 38, N terminal domain"/>
    <property type="match status" value="2"/>
</dbReference>
<evidence type="ECO:0000259" key="1">
    <source>
        <dbReference type="Pfam" id="PF01074"/>
    </source>
</evidence>
<keyword evidence="3" id="KW-1185">Reference proteome</keyword>
<dbReference type="EMBL" id="CP126215">
    <property type="protein sequence ID" value="WIA16856.1"/>
    <property type="molecule type" value="Genomic_DNA"/>
</dbReference>
<dbReference type="InterPro" id="IPR000602">
    <property type="entry name" value="Glyco_hydro_38_N"/>
</dbReference>
<feature type="domain" description="Glycoside hydrolase family 38 N-terminal" evidence="1">
    <location>
        <begin position="8"/>
        <end position="274"/>
    </location>
</feature>